<reference evidence="1" key="1">
    <citation type="submission" date="2022-07" db="EMBL/GenBank/DDBJ databases">
        <title>Gramela sediminis sp. nov., isolated from deep-sea sediment of the Indian Ocean.</title>
        <authorList>
            <person name="Shi H."/>
        </authorList>
    </citation>
    <scope>NUCLEOTIDE SEQUENCE</scope>
    <source>
        <strain evidence="1">GC03-9</strain>
    </source>
</reference>
<dbReference type="Proteomes" id="UP001155280">
    <property type="component" value="Unassembled WGS sequence"/>
</dbReference>
<dbReference type="RefSeq" id="WP_241550069.1">
    <property type="nucleotide sequence ID" value="NZ_JANCNS010000001.1"/>
</dbReference>
<proteinExistence type="predicted"/>
<sequence length="208" mass="23800">MNRTEDYAAEEIGLSIPVKISFPVLNDLLRKKLIGEIISKDNSEASGSNYAQVLDASIYSSEKEGFDLCLELDLQTLTSFFKNRRLKIFFHAAVELDIAEQQVYLKDYKAEGQTKNWLADKFLQTLVNSWMYDKLKKKMSLDLMPKIREQLLEINDKLINKLEVKDGVFMEGEVQDLAVTALQMNDEAIFISFSTTGKIMVELKKIPT</sequence>
<accession>A0A9X2I254</accession>
<evidence type="ECO:0000313" key="2">
    <source>
        <dbReference type="Proteomes" id="UP001155280"/>
    </source>
</evidence>
<keyword evidence="2" id="KW-1185">Reference proteome</keyword>
<name>A0A9X2I254_9FLAO</name>
<dbReference type="Pfam" id="PF14356">
    <property type="entry name" value="DUF4403"/>
    <property type="match status" value="1"/>
</dbReference>
<evidence type="ECO:0000313" key="1">
    <source>
        <dbReference type="EMBL" id="MCP9199616.1"/>
    </source>
</evidence>
<dbReference type="AlphaFoldDB" id="A0A9X2I254"/>
<gene>
    <name evidence="1" type="ORF">MKO06_06845</name>
</gene>
<protein>
    <submittedName>
        <fullName evidence="1">DUF4403 family protein</fullName>
    </submittedName>
</protein>
<dbReference type="EMBL" id="JANCNS010000001">
    <property type="protein sequence ID" value="MCP9199616.1"/>
    <property type="molecule type" value="Genomic_DNA"/>
</dbReference>
<comment type="caution">
    <text evidence="1">The sequence shown here is derived from an EMBL/GenBank/DDBJ whole genome shotgun (WGS) entry which is preliminary data.</text>
</comment>
<organism evidence="1 2">
    <name type="scientific">Christiangramia oceanisediminis</name>
    <dbReference type="NCBI Taxonomy" id="2920386"/>
    <lineage>
        <taxon>Bacteria</taxon>
        <taxon>Pseudomonadati</taxon>
        <taxon>Bacteroidota</taxon>
        <taxon>Flavobacteriia</taxon>
        <taxon>Flavobacteriales</taxon>
        <taxon>Flavobacteriaceae</taxon>
        <taxon>Christiangramia</taxon>
    </lineage>
</organism>
<dbReference type="InterPro" id="IPR025515">
    <property type="entry name" value="DUF4403"/>
</dbReference>